<evidence type="ECO:0000313" key="2">
    <source>
        <dbReference type="Proteomes" id="UP001291623"/>
    </source>
</evidence>
<accession>A0AAE1RUM0</accession>
<gene>
    <name evidence="1" type="ORF">RND71_022946</name>
</gene>
<reference evidence="1" key="1">
    <citation type="submission" date="2023-12" db="EMBL/GenBank/DDBJ databases">
        <title>Genome assembly of Anisodus tanguticus.</title>
        <authorList>
            <person name="Wang Y.-J."/>
        </authorList>
    </citation>
    <scope>NUCLEOTIDE SEQUENCE</scope>
    <source>
        <strain evidence="1">KB-2021</strain>
        <tissue evidence="1">Leaf</tissue>
    </source>
</reference>
<comment type="caution">
    <text evidence="1">The sequence shown here is derived from an EMBL/GenBank/DDBJ whole genome shotgun (WGS) entry which is preliminary data.</text>
</comment>
<dbReference type="PANTHER" id="PTHR36746">
    <property type="entry name" value="BNAC04G51760D PROTEIN"/>
    <property type="match status" value="1"/>
</dbReference>
<keyword evidence="2" id="KW-1185">Reference proteome</keyword>
<protein>
    <submittedName>
        <fullName evidence="1">Uncharacterized protein</fullName>
    </submittedName>
</protein>
<organism evidence="1 2">
    <name type="scientific">Anisodus tanguticus</name>
    <dbReference type="NCBI Taxonomy" id="243964"/>
    <lineage>
        <taxon>Eukaryota</taxon>
        <taxon>Viridiplantae</taxon>
        <taxon>Streptophyta</taxon>
        <taxon>Embryophyta</taxon>
        <taxon>Tracheophyta</taxon>
        <taxon>Spermatophyta</taxon>
        <taxon>Magnoliopsida</taxon>
        <taxon>eudicotyledons</taxon>
        <taxon>Gunneridae</taxon>
        <taxon>Pentapetalae</taxon>
        <taxon>asterids</taxon>
        <taxon>lamiids</taxon>
        <taxon>Solanales</taxon>
        <taxon>Solanaceae</taxon>
        <taxon>Solanoideae</taxon>
        <taxon>Hyoscyameae</taxon>
        <taxon>Anisodus</taxon>
    </lineage>
</organism>
<proteinExistence type="predicted"/>
<dbReference type="PANTHER" id="PTHR36746:SF7">
    <property type="match status" value="1"/>
</dbReference>
<dbReference type="EMBL" id="JAVYJV010000012">
    <property type="protein sequence ID" value="KAK4357336.1"/>
    <property type="molecule type" value="Genomic_DNA"/>
</dbReference>
<name>A0AAE1RUM0_9SOLA</name>
<sequence length="202" mass="22915">MGKNQTIIKNTQSQGACEKIFKVLNLSSVFRFFSRNPKPKLATTDHHRSDTANATKFKLVAQNGSTNFPLHELKGQQIMPLHENDHNFSFGSNMVLVDYNHNTIAEPMNKFPTDIIATRNHQQYQDLKGVKSEDYNDHSTGNGRFSEYIDHVKNKIISSFDDDDISVVGRAVTRRVSFNDEVSNYIDQSKFKIRTTAIACGN</sequence>
<evidence type="ECO:0000313" key="1">
    <source>
        <dbReference type="EMBL" id="KAK4357336.1"/>
    </source>
</evidence>
<dbReference type="Proteomes" id="UP001291623">
    <property type="component" value="Unassembled WGS sequence"/>
</dbReference>
<dbReference type="AlphaFoldDB" id="A0AAE1RUM0"/>